<sequence>MSCVWSALAECLTSCVDSGRRSGSERRLSRRGTTTSSSQSDAGRADYSKVPTDLSSNKRAVFSIQGGPEEEEMDENDEIELMFGSFDEMDLDRSLKKSRSQLGVNLIHERALTRDPAGGGGRFSFSKR</sequence>
<protein>
    <submittedName>
        <fullName evidence="2">Uncharacterized protein</fullName>
    </submittedName>
</protein>
<dbReference type="AlphaFoldDB" id="A0AAV4AWI9"/>
<evidence type="ECO:0000313" key="2">
    <source>
        <dbReference type="EMBL" id="GFO10891.1"/>
    </source>
</evidence>
<name>A0AAV4AWI9_9GAST</name>
<feature type="compositionally biased region" description="Low complexity" evidence="1">
    <location>
        <begin position="31"/>
        <end position="40"/>
    </location>
</feature>
<organism evidence="2 3">
    <name type="scientific">Plakobranchus ocellatus</name>
    <dbReference type="NCBI Taxonomy" id="259542"/>
    <lineage>
        <taxon>Eukaryota</taxon>
        <taxon>Metazoa</taxon>
        <taxon>Spiralia</taxon>
        <taxon>Lophotrochozoa</taxon>
        <taxon>Mollusca</taxon>
        <taxon>Gastropoda</taxon>
        <taxon>Heterobranchia</taxon>
        <taxon>Euthyneura</taxon>
        <taxon>Panpulmonata</taxon>
        <taxon>Sacoglossa</taxon>
        <taxon>Placobranchoidea</taxon>
        <taxon>Plakobranchidae</taxon>
        <taxon>Plakobranchus</taxon>
    </lineage>
</organism>
<keyword evidence="3" id="KW-1185">Reference proteome</keyword>
<feature type="compositionally biased region" description="Basic and acidic residues" evidence="1">
    <location>
        <begin position="18"/>
        <end position="27"/>
    </location>
</feature>
<evidence type="ECO:0000256" key="1">
    <source>
        <dbReference type="SAM" id="MobiDB-lite"/>
    </source>
</evidence>
<comment type="caution">
    <text evidence="2">The sequence shown here is derived from an EMBL/GenBank/DDBJ whole genome shotgun (WGS) entry which is preliminary data.</text>
</comment>
<proteinExistence type="predicted"/>
<reference evidence="2 3" key="1">
    <citation type="journal article" date="2021" name="Elife">
        <title>Chloroplast acquisition without the gene transfer in kleptoplastic sea slugs, Plakobranchus ocellatus.</title>
        <authorList>
            <person name="Maeda T."/>
            <person name="Takahashi S."/>
            <person name="Yoshida T."/>
            <person name="Shimamura S."/>
            <person name="Takaki Y."/>
            <person name="Nagai Y."/>
            <person name="Toyoda A."/>
            <person name="Suzuki Y."/>
            <person name="Arimoto A."/>
            <person name="Ishii H."/>
            <person name="Satoh N."/>
            <person name="Nishiyama T."/>
            <person name="Hasebe M."/>
            <person name="Maruyama T."/>
            <person name="Minagawa J."/>
            <person name="Obokata J."/>
            <person name="Shigenobu S."/>
        </authorList>
    </citation>
    <scope>NUCLEOTIDE SEQUENCE [LARGE SCALE GENOMIC DNA]</scope>
</reference>
<gene>
    <name evidence="2" type="ORF">PoB_003739600</name>
</gene>
<dbReference type="EMBL" id="BLXT01004211">
    <property type="protein sequence ID" value="GFO10891.1"/>
    <property type="molecule type" value="Genomic_DNA"/>
</dbReference>
<evidence type="ECO:0000313" key="3">
    <source>
        <dbReference type="Proteomes" id="UP000735302"/>
    </source>
</evidence>
<feature type="region of interest" description="Disordered" evidence="1">
    <location>
        <begin position="17"/>
        <end position="52"/>
    </location>
</feature>
<accession>A0AAV4AWI9</accession>
<dbReference type="Proteomes" id="UP000735302">
    <property type="component" value="Unassembled WGS sequence"/>
</dbReference>